<dbReference type="Gene3D" id="3.40.50.620">
    <property type="entry name" value="HUPs"/>
    <property type="match status" value="1"/>
</dbReference>
<evidence type="ECO:0000256" key="2">
    <source>
        <dbReference type="ARBA" id="ARBA00022642"/>
    </source>
</evidence>
<proteinExistence type="predicted"/>
<sequence length="331" mass="36075">MAALSTLIERVRAGLSPVELVYTSHEHWPCPRPSSLPSPRHPSTQIRIAVLDSSFNPPTRAHLALANASRPPAVLGDLADTADYDAKLLLLSVRNADKQLRAGDASYAQRLEMMLRFAPDVRHGNAGTGADTRADTAHDNVAVGIIDAPTFVGKSSALLAFLRHRSSAVPDTSAPQLAAGRDVAPDVRLPEQSTGDGAYAGTELSVQPQLTFLVGMDTLERLFAPRFYESEEVMFASLRQFFSSDGDNARIVCARRSLGPLHQENEAGRKLMQDAEEYLQSGSVSVIDIAETERSISSTMVRQLVKSGDDNWRKLVTPAVAEYIVEHNLYR</sequence>
<feature type="region of interest" description="Disordered" evidence="9">
    <location>
        <begin position="172"/>
        <end position="199"/>
    </location>
</feature>
<comment type="pathway">
    <text evidence="1">Cofactor biosynthesis; NAD(+) biosynthesis.</text>
</comment>
<keyword evidence="3 10" id="KW-0808">Transferase</keyword>
<dbReference type="GO" id="GO:0005737">
    <property type="term" value="C:cytoplasm"/>
    <property type="evidence" value="ECO:0007669"/>
    <property type="project" value="TreeGrafter"/>
</dbReference>
<dbReference type="InterPro" id="IPR005248">
    <property type="entry name" value="NadD/NMNAT"/>
</dbReference>
<organism evidence="10 11">
    <name type="scientific">Wolfiporia cocos (strain MD-104)</name>
    <name type="common">Brown rot fungus</name>
    <dbReference type="NCBI Taxonomy" id="742152"/>
    <lineage>
        <taxon>Eukaryota</taxon>
        <taxon>Fungi</taxon>
        <taxon>Dikarya</taxon>
        <taxon>Basidiomycota</taxon>
        <taxon>Agaricomycotina</taxon>
        <taxon>Agaricomycetes</taxon>
        <taxon>Polyporales</taxon>
        <taxon>Phaeolaceae</taxon>
        <taxon>Wolfiporia</taxon>
    </lineage>
</organism>
<evidence type="ECO:0000256" key="4">
    <source>
        <dbReference type="ARBA" id="ARBA00022695"/>
    </source>
</evidence>
<evidence type="ECO:0000256" key="7">
    <source>
        <dbReference type="ARBA" id="ARBA00023027"/>
    </source>
</evidence>
<evidence type="ECO:0000313" key="10">
    <source>
        <dbReference type="EMBL" id="PCH42041.1"/>
    </source>
</evidence>
<dbReference type="GO" id="GO:0009435">
    <property type="term" value="P:NAD+ biosynthetic process"/>
    <property type="evidence" value="ECO:0007669"/>
    <property type="project" value="UniProtKB-UniPathway"/>
</dbReference>
<dbReference type="InterPro" id="IPR014729">
    <property type="entry name" value="Rossmann-like_a/b/a_fold"/>
</dbReference>
<name>A0A2H3JJL2_WOLCO</name>
<dbReference type="STRING" id="742152.A0A2H3JJL2"/>
<comment type="catalytic activity">
    <reaction evidence="8">
        <text>beta-nicotinamide D-ribonucleotide + ATP + H(+) = diphosphate + NAD(+)</text>
        <dbReference type="Rhea" id="RHEA:21360"/>
        <dbReference type="ChEBI" id="CHEBI:14649"/>
        <dbReference type="ChEBI" id="CHEBI:15378"/>
        <dbReference type="ChEBI" id="CHEBI:30616"/>
        <dbReference type="ChEBI" id="CHEBI:33019"/>
        <dbReference type="ChEBI" id="CHEBI:57540"/>
        <dbReference type="EC" id="2.7.7.1"/>
    </reaction>
</comment>
<evidence type="ECO:0000256" key="9">
    <source>
        <dbReference type="SAM" id="MobiDB-lite"/>
    </source>
</evidence>
<evidence type="ECO:0000313" key="11">
    <source>
        <dbReference type="Proteomes" id="UP000218811"/>
    </source>
</evidence>
<dbReference type="CDD" id="cd02165">
    <property type="entry name" value="NMNAT"/>
    <property type="match status" value="1"/>
</dbReference>
<dbReference type="EMBL" id="KB468124">
    <property type="protein sequence ID" value="PCH42041.1"/>
    <property type="molecule type" value="Genomic_DNA"/>
</dbReference>
<gene>
    <name evidence="10" type="ORF">WOLCODRAFT_25080</name>
</gene>
<keyword evidence="7" id="KW-0520">NAD</keyword>
<keyword evidence="6" id="KW-0067">ATP-binding</keyword>
<protein>
    <submittedName>
        <fullName evidence="10">Nucleotidylyl transferase</fullName>
    </submittedName>
</protein>
<dbReference type="OrthoDB" id="5591297at2759"/>
<dbReference type="PANTHER" id="PTHR31285:SF0">
    <property type="entry name" value="NICOTINAMIDE MONONUCLEOTIDE ADENYLYLTRANSFERASE"/>
    <property type="match status" value="1"/>
</dbReference>
<keyword evidence="2" id="KW-0662">Pyridine nucleotide biosynthesis</keyword>
<accession>A0A2H3JJL2</accession>
<keyword evidence="4" id="KW-0548">Nucleotidyltransferase</keyword>
<dbReference type="UniPathway" id="UPA00253">
    <property type="reaction ID" value="UER00600"/>
</dbReference>
<dbReference type="OMA" id="RLVMMEL"/>
<dbReference type="GO" id="GO:0016887">
    <property type="term" value="F:ATP hydrolysis activity"/>
    <property type="evidence" value="ECO:0007669"/>
    <property type="project" value="TreeGrafter"/>
</dbReference>
<dbReference type="AlphaFoldDB" id="A0A2H3JJL2"/>
<dbReference type="SUPFAM" id="SSF52374">
    <property type="entry name" value="Nucleotidylyl transferase"/>
    <property type="match status" value="1"/>
</dbReference>
<dbReference type="PANTHER" id="PTHR31285">
    <property type="entry name" value="NICOTINAMIDE MONONUCLEOTIDE ADENYLYLTRANSFERASE"/>
    <property type="match status" value="1"/>
</dbReference>
<reference evidence="10 11" key="1">
    <citation type="journal article" date="2012" name="Science">
        <title>The Paleozoic origin of enzymatic lignin decomposition reconstructed from 31 fungal genomes.</title>
        <authorList>
            <person name="Floudas D."/>
            <person name="Binder M."/>
            <person name="Riley R."/>
            <person name="Barry K."/>
            <person name="Blanchette R.A."/>
            <person name="Henrissat B."/>
            <person name="Martinez A.T."/>
            <person name="Otillar R."/>
            <person name="Spatafora J.W."/>
            <person name="Yadav J.S."/>
            <person name="Aerts A."/>
            <person name="Benoit I."/>
            <person name="Boyd A."/>
            <person name="Carlson A."/>
            <person name="Copeland A."/>
            <person name="Coutinho P.M."/>
            <person name="de Vries R.P."/>
            <person name="Ferreira P."/>
            <person name="Findley K."/>
            <person name="Foster B."/>
            <person name="Gaskell J."/>
            <person name="Glotzer D."/>
            <person name="Gorecki P."/>
            <person name="Heitman J."/>
            <person name="Hesse C."/>
            <person name="Hori C."/>
            <person name="Igarashi K."/>
            <person name="Jurgens J.A."/>
            <person name="Kallen N."/>
            <person name="Kersten P."/>
            <person name="Kohler A."/>
            <person name="Kuees U."/>
            <person name="Kumar T.K.A."/>
            <person name="Kuo A."/>
            <person name="LaButti K."/>
            <person name="Larrondo L.F."/>
            <person name="Lindquist E."/>
            <person name="Ling A."/>
            <person name="Lombard V."/>
            <person name="Lucas S."/>
            <person name="Lundell T."/>
            <person name="Martin R."/>
            <person name="McLaughlin D.J."/>
            <person name="Morgenstern I."/>
            <person name="Morin E."/>
            <person name="Murat C."/>
            <person name="Nagy L.G."/>
            <person name="Nolan M."/>
            <person name="Ohm R.A."/>
            <person name="Patyshakuliyeva A."/>
            <person name="Rokas A."/>
            <person name="Ruiz-Duenas F.J."/>
            <person name="Sabat G."/>
            <person name="Salamov A."/>
            <person name="Samejima M."/>
            <person name="Schmutz J."/>
            <person name="Slot J.C."/>
            <person name="St John F."/>
            <person name="Stenlid J."/>
            <person name="Sun H."/>
            <person name="Sun S."/>
            <person name="Syed K."/>
            <person name="Tsang A."/>
            <person name="Wiebenga A."/>
            <person name="Young D."/>
            <person name="Pisabarro A."/>
            <person name="Eastwood D.C."/>
            <person name="Martin F."/>
            <person name="Cullen D."/>
            <person name="Grigoriev I.V."/>
            <person name="Hibbett D.S."/>
        </authorList>
    </citation>
    <scope>NUCLEOTIDE SEQUENCE [LARGE SCALE GENOMIC DNA]</scope>
    <source>
        <strain evidence="10 11">MD-104</strain>
    </source>
</reference>
<feature type="non-terminal residue" evidence="10">
    <location>
        <position position="331"/>
    </location>
</feature>
<dbReference type="GO" id="GO:0005634">
    <property type="term" value="C:nucleus"/>
    <property type="evidence" value="ECO:0007669"/>
    <property type="project" value="TreeGrafter"/>
</dbReference>
<keyword evidence="11" id="KW-1185">Reference proteome</keyword>
<evidence type="ECO:0000256" key="1">
    <source>
        <dbReference type="ARBA" id="ARBA00004790"/>
    </source>
</evidence>
<dbReference type="GO" id="GO:0005524">
    <property type="term" value="F:ATP binding"/>
    <property type="evidence" value="ECO:0007669"/>
    <property type="project" value="UniProtKB-KW"/>
</dbReference>
<dbReference type="GO" id="GO:0000309">
    <property type="term" value="F:nicotinamide-nucleotide adenylyltransferase activity"/>
    <property type="evidence" value="ECO:0007669"/>
    <property type="project" value="UniProtKB-EC"/>
</dbReference>
<evidence type="ECO:0000256" key="6">
    <source>
        <dbReference type="ARBA" id="ARBA00022840"/>
    </source>
</evidence>
<evidence type="ECO:0000256" key="3">
    <source>
        <dbReference type="ARBA" id="ARBA00022679"/>
    </source>
</evidence>
<dbReference type="Proteomes" id="UP000218811">
    <property type="component" value="Unassembled WGS sequence"/>
</dbReference>
<evidence type="ECO:0000256" key="5">
    <source>
        <dbReference type="ARBA" id="ARBA00022741"/>
    </source>
</evidence>
<keyword evidence="5" id="KW-0547">Nucleotide-binding</keyword>
<evidence type="ECO:0000256" key="8">
    <source>
        <dbReference type="ARBA" id="ARBA00049001"/>
    </source>
</evidence>